<evidence type="ECO:0000313" key="1">
    <source>
        <dbReference type="EMBL" id="BAY56151.1"/>
    </source>
</evidence>
<keyword evidence="2" id="KW-1185">Reference proteome</keyword>
<protein>
    <submittedName>
        <fullName evidence="1">Uncharacterized protein</fullName>
    </submittedName>
</protein>
<proteinExistence type="predicted"/>
<evidence type="ECO:0000313" key="2">
    <source>
        <dbReference type="Proteomes" id="UP000217895"/>
    </source>
</evidence>
<accession>A0A1Z4JHE2</accession>
<sequence>MSTDRLGFDYAKTIRFDSDPLILSRNSKSMDAARSPLRRIDYLLRKADYVNWHRQQSNRQILRSQQGFSDVEPSRPRACRGCANYHGVAYGYSRESRTALVCGFHPYGWLDSSDCPDWQEIR</sequence>
<dbReference type="AlphaFoldDB" id="A0A1Z4JHE2"/>
<name>A0A1Z4JHE2_LEPBY</name>
<dbReference type="EMBL" id="AP018203">
    <property type="protein sequence ID" value="BAY56151.1"/>
    <property type="molecule type" value="Genomic_DNA"/>
</dbReference>
<organism evidence="1 2">
    <name type="scientific">Leptolyngbya boryana NIES-2135</name>
    <dbReference type="NCBI Taxonomy" id="1973484"/>
    <lineage>
        <taxon>Bacteria</taxon>
        <taxon>Bacillati</taxon>
        <taxon>Cyanobacteriota</taxon>
        <taxon>Cyanophyceae</taxon>
        <taxon>Leptolyngbyales</taxon>
        <taxon>Leptolyngbyaceae</taxon>
        <taxon>Leptolyngbya group</taxon>
        <taxon>Leptolyngbya</taxon>
    </lineage>
</organism>
<dbReference type="Proteomes" id="UP000217895">
    <property type="component" value="Chromosome"/>
</dbReference>
<gene>
    <name evidence="1" type="ORF">NIES2135_29810</name>
</gene>
<reference evidence="1 2" key="1">
    <citation type="submission" date="2017-06" db="EMBL/GenBank/DDBJ databases">
        <title>Genome sequencing of cyanobaciteial culture collection at National Institute for Environmental Studies (NIES).</title>
        <authorList>
            <person name="Hirose Y."/>
            <person name="Shimura Y."/>
            <person name="Fujisawa T."/>
            <person name="Nakamura Y."/>
            <person name="Kawachi M."/>
        </authorList>
    </citation>
    <scope>NUCLEOTIDE SEQUENCE [LARGE SCALE GENOMIC DNA]</scope>
    <source>
        <strain evidence="1 2">NIES-2135</strain>
    </source>
</reference>